<dbReference type="InterPro" id="IPR043504">
    <property type="entry name" value="Peptidase_S1_PA_chymotrypsin"/>
</dbReference>
<dbReference type="CDD" id="cd00190">
    <property type="entry name" value="Tryp_SPc"/>
    <property type="match status" value="1"/>
</dbReference>
<dbReference type="Gene3D" id="2.40.10.10">
    <property type="entry name" value="Trypsin-like serine proteases"/>
    <property type="match status" value="2"/>
</dbReference>
<dbReference type="GeneID" id="108562827"/>
<dbReference type="PRINTS" id="PR00722">
    <property type="entry name" value="CHYMOTRYPSIN"/>
</dbReference>
<dbReference type="RefSeq" id="XP_017776784.1">
    <property type="nucleotide sequence ID" value="XM_017921295.1"/>
</dbReference>
<dbReference type="InterPro" id="IPR051333">
    <property type="entry name" value="CLIP_Serine_Protease"/>
</dbReference>
<sequence>MSSFKSLLLLVLLKTSSNLGFHVRAQQDDQARSPCPDHFQYVTENDQIKHGLVTIDCPEDNVIHLHIGLSVGNNVQGYNGHLELASTREQTIDDVMHRRPINYILNFPYWINTPPRVTKIVVNGKMVCSGPAISLKTVQVLTTINLQHKLTVNYSKGLRGGEEPVTPENRVDTTNPPNKVPIPAIDFQPVLPKDPRKIYQGNFFNNPSRNQFPDEAKSSGDIDWRTLGMNDESCGVSLVTNQLIAKGESVAKGQFPWLVAIFMVRNLGPEFLCGGNLISRTHVLTAAHCMKISNKVHRFEKVFLRLGSHNIQQWTQMSGSKTVGVSGIAVHPDYRPESSDGDIALVTMSEAVDFTKIIRPICLWSGRYVLDDVVGQLGTVVGWGKDELNNLITPEPKQIRLPIVSQEDCLRSHLVYTSITSKRTFCAGFRNGSGPCNGDSGGGFIMKRNDKWTIRGIVSMSVAKDRNCDFFQYFVFSDVTQFFNWIVAAVNESKNFD</sequence>
<evidence type="ECO:0000313" key="5">
    <source>
        <dbReference type="RefSeq" id="XP_017776784.1"/>
    </source>
</evidence>
<dbReference type="InterPro" id="IPR001314">
    <property type="entry name" value="Peptidase_S1A"/>
</dbReference>
<dbReference type="Pfam" id="PF00089">
    <property type="entry name" value="Trypsin"/>
    <property type="match status" value="1"/>
</dbReference>
<dbReference type="PROSITE" id="PS50240">
    <property type="entry name" value="TRYPSIN_DOM"/>
    <property type="match status" value="1"/>
</dbReference>
<protein>
    <submittedName>
        <fullName evidence="5">Serine protease gd-like</fullName>
    </submittedName>
</protein>
<gene>
    <name evidence="5" type="primary">LOC108562827</name>
</gene>
<dbReference type="Proteomes" id="UP000695000">
    <property type="component" value="Unplaced"/>
</dbReference>
<evidence type="ECO:0000256" key="2">
    <source>
        <dbReference type="SAM" id="SignalP"/>
    </source>
</evidence>
<dbReference type="InterPro" id="IPR001254">
    <property type="entry name" value="Trypsin_dom"/>
</dbReference>
<dbReference type="InterPro" id="IPR009003">
    <property type="entry name" value="Peptidase_S1_PA"/>
</dbReference>
<accession>A0ABM1MQD4</accession>
<reference evidence="5" key="1">
    <citation type="submission" date="2025-08" db="UniProtKB">
        <authorList>
            <consortium name="RefSeq"/>
        </authorList>
    </citation>
    <scope>IDENTIFICATION</scope>
    <source>
        <tissue evidence="5">Whole Larva</tissue>
    </source>
</reference>
<dbReference type="PANTHER" id="PTHR24260">
    <property type="match status" value="1"/>
</dbReference>
<name>A0ABM1MQD4_NICVS</name>
<evidence type="ECO:0000256" key="1">
    <source>
        <dbReference type="SAM" id="MobiDB-lite"/>
    </source>
</evidence>
<proteinExistence type="predicted"/>
<dbReference type="SUPFAM" id="SSF50494">
    <property type="entry name" value="Trypsin-like serine proteases"/>
    <property type="match status" value="1"/>
</dbReference>
<dbReference type="PANTHER" id="PTHR24260:SF143">
    <property type="entry name" value="SERINE PROTEASE GD-LIKE PROTEIN"/>
    <property type="match status" value="1"/>
</dbReference>
<evidence type="ECO:0000313" key="4">
    <source>
        <dbReference type="Proteomes" id="UP000695000"/>
    </source>
</evidence>
<keyword evidence="2" id="KW-0732">Signal</keyword>
<dbReference type="InterPro" id="IPR031986">
    <property type="entry name" value="GD_N"/>
</dbReference>
<keyword evidence="4" id="KW-1185">Reference proteome</keyword>
<dbReference type="PROSITE" id="PS00134">
    <property type="entry name" value="TRYPSIN_HIS"/>
    <property type="match status" value="1"/>
</dbReference>
<feature type="chain" id="PRO_5045233942" evidence="2">
    <location>
        <begin position="21"/>
        <end position="497"/>
    </location>
</feature>
<dbReference type="InterPro" id="IPR018114">
    <property type="entry name" value="TRYPSIN_HIS"/>
</dbReference>
<feature type="signal peptide" evidence="2">
    <location>
        <begin position="1"/>
        <end position="20"/>
    </location>
</feature>
<organism evidence="4 5">
    <name type="scientific">Nicrophorus vespilloides</name>
    <name type="common">Boreal carrion beetle</name>
    <dbReference type="NCBI Taxonomy" id="110193"/>
    <lineage>
        <taxon>Eukaryota</taxon>
        <taxon>Metazoa</taxon>
        <taxon>Ecdysozoa</taxon>
        <taxon>Arthropoda</taxon>
        <taxon>Hexapoda</taxon>
        <taxon>Insecta</taxon>
        <taxon>Pterygota</taxon>
        <taxon>Neoptera</taxon>
        <taxon>Endopterygota</taxon>
        <taxon>Coleoptera</taxon>
        <taxon>Polyphaga</taxon>
        <taxon>Staphyliniformia</taxon>
        <taxon>Silphidae</taxon>
        <taxon>Nicrophorinae</taxon>
        <taxon>Nicrophorus</taxon>
    </lineage>
</organism>
<dbReference type="SMART" id="SM00020">
    <property type="entry name" value="Tryp_SPc"/>
    <property type="match status" value="1"/>
</dbReference>
<feature type="domain" description="Peptidase S1" evidence="3">
    <location>
        <begin position="244"/>
        <end position="491"/>
    </location>
</feature>
<evidence type="ECO:0000259" key="3">
    <source>
        <dbReference type="PROSITE" id="PS50240"/>
    </source>
</evidence>
<feature type="region of interest" description="Disordered" evidence="1">
    <location>
        <begin position="158"/>
        <end position="179"/>
    </location>
</feature>
<dbReference type="Pfam" id="PF16030">
    <property type="entry name" value="GD_N"/>
    <property type="match status" value="1"/>
</dbReference>